<dbReference type="InterPro" id="IPR028098">
    <property type="entry name" value="Glyco_trans_4-like_N"/>
</dbReference>
<dbReference type="Pfam" id="PF13692">
    <property type="entry name" value="Glyco_trans_1_4"/>
    <property type="match status" value="1"/>
</dbReference>
<proteinExistence type="predicted"/>
<dbReference type="GO" id="GO:0016757">
    <property type="term" value="F:glycosyltransferase activity"/>
    <property type="evidence" value="ECO:0007669"/>
    <property type="project" value="TreeGrafter"/>
</dbReference>
<keyword evidence="2" id="KW-0808">Transferase</keyword>
<evidence type="ECO:0000313" key="2">
    <source>
        <dbReference type="EMBL" id="VAW37091.1"/>
    </source>
</evidence>
<dbReference type="EMBL" id="UOEU01000651">
    <property type="protein sequence ID" value="VAW37091.1"/>
    <property type="molecule type" value="Genomic_DNA"/>
</dbReference>
<reference evidence="2" key="1">
    <citation type="submission" date="2018-06" db="EMBL/GenBank/DDBJ databases">
        <authorList>
            <person name="Zhirakovskaya E."/>
        </authorList>
    </citation>
    <scope>NUCLEOTIDE SEQUENCE</scope>
</reference>
<dbReference type="PANTHER" id="PTHR12526">
    <property type="entry name" value="GLYCOSYLTRANSFERASE"/>
    <property type="match status" value="1"/>
</dbReference>
<organism evidence="2">
    <name type="scientific">hydrothermal vent metagenome</name>
    <dbReference type="NCBI Taxonomy" id="652676"/>
    <lineage>
        <taxon>unclassified sequences</taxon>
        <taxon>metagenomes</taxon>
        <taxon>ecological metagenomes</taxon>
    </lineage>
</organism>
<protein>
    <submittedName>
        <fullName evidence="2">Glycosyl transferase, group 1</fullName>
    </submittedName>
</protein>
<dbReference type="AlphaFoldDB" id="A0A3B0V266"/>
<evidence type="ECO:0000259" key="1">
    <source>
        <dbReference type="Pfam" id="PF13579"/>
    </source>
</evidence>
<dbReference type="PANTHER" id="PTHR12526:SF600">
    <property type="entry name" value="GLYCOSYL TRANSFERASE GROUP 1"/>
    <property type="match status" value="1"/>
</dbReference>
<dbReference type="Pfam" id="PF13579">
    <property type="entry name" value="Glyco_trans_4_4"/>
    <property type="match status" value="1"/>
</dbReference>
<dbReference type="SUPFAM" id="SSF53756">
    <property type="entry name" value="UDP-Glycosyltransferase/glycogen phosphorylase"/>
    <property type="match status" value="1"/>
</dbReference>
<gene>
    <name evidence="2" type="ORF">MNBD_CHLOROFLEXI01-1957</name>
</gene>
<accession>A0A3B0V266</accession>
<dbReference type="CDD" id="cd03794">
    <property type="entry name" value="GT4_WbuB-like"/>
    <property type="match status" value="1"/>
</dbReference>
<feature type="domain" description="Glycosyltransferase subfamily 4-like N-terminal" evidence="1">
    <location>
        <begin position="18"/>
        <end position="181"/>
    </location>
</feature>
<dbReference type="Gene3D" id="3.40.50.2000">
    <property type="entry name" value="Glycogen Phosphorylase B"/>
    <property type="match status" value="2"/>
</dbReference>
<name>A0A3B0V266_9ZZZZ</name>
<sequence>MRIAMVGPFGLHPNKTTASRALGLARPFTQQGHAVTIFMPPWQTPEEADKTWQVDGVNLRYVPLRGGIPGITRRLLQEVLAWQPDVVHCFKPKAYSGLVAWWLWHFHRSRLRLIVDSDDWEGWGGWNDLAPYTPPQKHFFAWQEQWGMRHCHALTVASRALQTLAWGMGLPPERVIYLPNGAGIPYSVIGDHYSVSSEQLASEPSPSHPLTPSPLHPPPTLLVYSRLFEFDTSRLVTILCGVKTAVPNLHILMVGAGLFEADAADFRQQAAEADILDSIEDAGWVEPEKLPALLVRAHAGIYLMEDTLLNRTKCPVKLADMLAVGVPVVAEAVGQVPEYVVNGRSGSLFPSGDTTGIIHEIINLLQNPTRQAQLSAGAKAHIANHFSWEQLSARLMQIYQK</sequence>